<name>A0A8J3A615_9PROT</name>
<proteinExistence type="predicted"/>
<keyword evidence="1" id="KW-0472">Membrane</keyword>
<accession>A0A8J3A615</accession>
<dbReference type="AlphaFoldDB" id="A0A8J3A615"/>
<evidence type="ECO:0000313" key="5">
    <source>
        <dbReference type="Proteomes" id="UP000818603"/>
    </source>
</evidence>
<protein>
    <submittedName>
        <fullName evidence="3">DUF2842 domain-containing protein</fullName>
    </submittedName>
</protein>
<dbReference type="EMBL" id="BMGZ01000001">
    <property type="protein sequence ID" value="GGH95905.1"/>
    <property type="molecule type" value="Genomic_DNA"/>
</dbReference>
<reference evidence="3 5" key="2">
    <citation type="submission" date="2020-02" db="EMBL/GenBank/DDBJ databases">
        <title>Genome sequence of Parvularcula flava strain NH6-79.</title>
        <authorList>
            <person name="Abdul Karim M.H."/>
            <person name="Lam M.Q."/>
            <person name="Chen S.J."/>
            <person name="Yahya A."/>
            <person name="Shahir S."/>
            <person name="Shamsir M.S."/>
            <person name="Chong C.S."/>
        </authorList>
    </citation>
    <scope>NUCLEOTIDE SEQUENCE [LARGE SCALE GENOMIC DNA]</scope>
    <source>
        <strain evidence="3 5">NH6-79</strain>
    </source>
</reference>
<gene>
    <name evidence="3" type="ORF">FF098_006735</name>
    <name evidence="2" type="ORF">GCM10011355_13550</name>
</gene>
<dbReference type="Proteomes" id="UP000818603">
    <property type="component" value="Unassembled WGS sequence"/>
</dbReference>
<dbReference type="EMBL" id="VCJR02000001">
    <property type="protein sequence ID" value="NHK27594.1"/>
    <property type="molecule type" value="Genomic_DNA"/>
</dbReference>
<evidence type="ECO:0000313" key="4">
    <source>
        <dbReference type="Proteomes" id="UP000621856"/>
    </source>
</evidence>
<dbReference type="InterPro" id="IPR021265">
    <property type="entry name" value="DUF2842"/>
</dbReference>
<feature type="transmembrane region" description="Helical" evidence="1">
    <location>
        <begin position="7"/>
        <end position="29"/>
    </location>
</feature>
<dbReference type="Proteomes" id="UP000621856">
    <property type="component" value="Unassembled WGS sequence"/>
</dbReference>
<feature type="transmembrane region" description="Helical" evidence="1">
    <location>
        <begin position="35"/>
        <end position="54"/>
    </location>
</feature>
<keyword evidence="1" id="KW-0812">Transmembrane</keyword>
<sequence>MNPRTKKLIGLILFLPALLIYAGIVVTIADYIPNHWAVYLVYYIIMGTIWAFPLKPVMAWMNRPVDAEDD</sequence>
<evidence type="ECO:0000313" key="3">
    <source>
        <dbReference type="EMBL" id="NHK27594.1"/>
    </source>
</evidence>
<keyword evidence="1" id="KW-1133">Transmembrane helix</keyword>
<organism evidence="2 4">
    <name type="scientific">Aquisalinus luteolus</name>
    <dbReference type="NCBI Taxonomy" id="1566827"/>
    <lineage>
        <taxon>Bacteria</taxon>
        <taxon>Pseudomonadati</taxon>
        <taxon>Pseudomonadota</taxon>
        <taxon>Alphaproteobacteria</taxon>
        <taxon>Parvularculales</taxon>
        <taxon>Parvularculaceae</taxon>
        <taxon>Aquisalinus</taxon>
    </lineage>
</organism>
<evidence type="ECO:0000256" key="1">
    <source>
        <dbReference type="SAM" id="Phobius"/>
    </source>
</evidence>
<evidence type="ECO:0000313" key="2">
    <source>
        <dbReference type="EMBL" id="GGH95905.1"/>
    </source>
</evidence>
<reference evidence="2" key="1">
    <citation type="journal article" date="2014" name="Int. J. Syst. Evol. Microbiol.">
        <title>Complete genome sequence of Corynebacterium casei LMG S-19264T (=DSM 44701T), isolated from a smear-ripened cheese.</title>
        <authorList>
            <consortium name="US DOE Joint Genome Institute (JGI-PGF)"/>
            <person name="Walter F."/>
            <person name="Albersmeier A."/>
            <person name="Kalinowski J."/>
            <person name="Ruckert C."/>
        </authorList>
    </citation>
    <scope>NUCLEOTIDE SEQUENCE</scope>
    <source>
        <strain evidence="2">CGMCC 1.14984</strain>
    </source>
</reference>
<dbReference type="RefSeq" id="WP_155138670.1">
    <property type="nucleotide sequence ID" value="NZ_BMGZ01000001.1"/>
</dbReference>
<comment type="caution">
    <text evidence="2">The sequence shown here is derived from an EMBL/GenBank/DDBJ whole genome shotgun (WGS) entry which is preliminary data.</text>
</comment>
<reference evidence="2" key="3">
    <citation type="submission" date="2020-09" db="EMBL/GenBank/DDBJ databases">
        <authorList>
            <person name="Sun Q."/>
            <person name="Zhou Y."/>
        </authorList>
    </citation>
    <scope>NUCLEOTIDE SEQUENCE</scope>
    <source>
        <strain evidence="2">CGMCC 1.14984</strain>
    </source>
</reference>
<keyword evidence="5" id="KW-1185">Reference proteome</keyword>
<dbReference type="Pfam" id="PF11003">
    <property type="entry name" value="DUF2842"/>
    <property type="match status" value="1"/>
</dbReference>